<proteinExistence type="predicted"/>
<sequence length="158" mass="17557">MTLQNLSIALILSNDGFTLGSEYLWESTRNMLQRKSHPHPIVQGCRLHVPCSGYAVESSELQEVAPQPRPPVNDDFKAWTTRTPHAASISSHPVLWRPSPPTGQNPSFKVCYLSFCTQNDLEAAFHPTHHYHQAHAPSPPPPSSMAEPAYLLFQPPPS</sequence>
<protein>
    <submittedName>
        <fullName evidence="1">Uncharacterized protein</fullName>
    </submittedName>
</protein>
<keyword evidence="2" id="KW-1185">Reference proteome</keyword>
<evidence type="ECO:0000313" key="2">
    <source>
        <dbReference type="Proteomes" id="UP000308600"/>
    </source>
</evidence>
<dbReference type="Proteomes" id="UP000308600">
    <property type="component" value="Unassembled WGS sequence"/>
</dbReference>
<dbReference type="EMBL" id="ML208651">
    <property type="protein sequence ID" value="TFK61540.1"/>
    <property type="molecule type" value="Genomic_DNA"/>
</dbReference>
<evidence type="ECO:0000313" key="1">
    <source>
        <dbReference type="EMBL" id="TFK61540.1"/>
    </source>
</evidence>
<name>A0ACD3A746_9AGAR</name>
<gene>
    <name evidence="1" type="ORF">BDN72DRAFT_904021</name>
</gene>
<reference evidence="1 2" key="1">
    <citation type="journal article" date="2019" name="Nat. Ecol. Evol.">
        <title>Megaphylogeny resolves global patterns of mushroom evolution.</title>
        <authorList>
            <person name="Varga T."/>
            <person name="Krizsan K."/>
            <person name="Foldi C."/>
            <person name="Dima B."/>
            <person name="Sanchez-Garcia M."/>
            <person name="Sanchez-Ramirez S."/>
            <person name="Szollosi G.J."/>
            <person name="Szarkandi J.G."/>
            <person name="Papp V."/>
            <person name="Albert L."/>
            <person name="Andreopoulos W."/>
            <person name="Angelini C."/>
            <person name="Antonin V."/>
            <person name="Barry K.W."/>
            <person name="Bougher N.L."/>
            <person name="Buchanan P."/>
            <person name="Buyck B."/>
            <person name="Bense V."/>
            <person name="Catcheside P."/>
            <person name="Chovatia M."/>
            <person name="Cooper J."/>
            <person name="Damon W."/>
            <person name="Desjardin D."/>
            <person name="Finy P."/>
            <person name="Geml J."/>
            <person name="Haridas S."/>
            <person name="Hughes K."/>
            <person name="Justo A."/>
            <person name="Karasinski D."/>
            <person name="Kautmanova I."/>
            <person name="Kiss B."/>
            <person name="Kocsube S."/>
            <person name="Kotiranta H."/>
            <person name="LaButti K.M."/>
            <person name="Lechner B.E."/>
            <person name="Liimatainen K."/>
            <person name="Lipzen A."/>
            <person name="Lukacs Z."/>
            <person name="Mihaltcheva S."/>
            <person name="Morgado L.N."/>
            <person name="Niskanen T."/>
            <person name="Noordeloos M.E."/>
            <person name="Ohm R.A."/>
            <person name="Ortiz-Santana B."/>
            <person name="Ovrebo C."/>
            <person name="Racz N."/>
            <person name="Riley R."/>
            <person name="Savchenko A."/>
            <person name="Shiryaev A."/>
            <person name="Soop K."/>
            <person name="Spirin V."/>
            <person name="Szebenyi C."/>
            <person name="Tomsovsky M."/>
            <person name="Tulloss R.E."/>
            <person name="Uehling J."/>
            <person name="Grigoriev I.V."/>
            <person name="Vagvolgyi C."/>
            <person name="Papp T."/>
            <person name="Martin F.M."/>
            <person name="Miettinen O."/>
            <person name="Hibbett D.S."/>
            <person name="Nagy L.G."/>
        </authorList>
    </citation>
    <scope>NUCLEOTIDE SEQUENCE [LARGE SCALE GENOMIC DNA]</scope>
    <source>
        <strain evidence="1 2">NL-1719</strain>
    </source>
</reference>
<organism evidence="1 2">
    <name type="scientific">Pluteus cervinus</name>
    <dbReference type="NCBI Taxonomy" id="181527"/>
    <lineage>
        <taxon>Eukaryota</taxon>
        <taxon>Fungi</taxon>
        <taxon>Dikarya</taxon>
        <taxon>Basidiomycota</taxon>
        <taxon>Agaricomycotina</taxon>
        <taxon>Agaricomycetes</taxon>
        <taxon>Agaricomycetidae</taxon>
        <taxon>Agaricales</taxon>
        <taxon>Pluteineae</taxon>
        <taxon>Pluteaceae</taxon>
        <taxon>Pluteus</taxon>
    </lineage>
</organism>
<accession>A0ACD3A746</accession>